<proteinExistence type="predicted"/>
<sequence>MKIIVKVSFSGRSVMLMMFFIVKEGCGEKLVLLAMKNIVKVADPFG</sequence>
<name>A0ABS4IW47_9BACL</name>
<dbReference type="Proteomes" id="UP001519287">
    <property type="component" value="Unassembled WGS sequence"/>
</dbReference>
<accession>A0ABS4IW47</accession>
<comment type="caution">
    <text evidence="1">The sequence shown here is derived from an EMBL/GenBank/DDBJ whole genome shotgun (WGS) entry which is preliminary data.</text>
</comment>
<dbReference type="EMBL" id="JAGGLB010000010">
    <property type="protein sequence ID" value="MBP1991821.1"/>
    <property type="molecule type" value="Genomic_DNA"/>
</dbReference>
<keyword evidence="2" id="KW-1185">Reference proteome</keyword>
<dbReference type="RefSeq" id="WP_209972545.1">
    <property type="nucleotide sequence ID" value="NZ_JAGGLB010000010.1"/>
</dbReference>
<evidence type="ECO:0000313" key="1">
    <source>
        <dbReference type="EMBL" id="MBP1991821.1"/>
    </source>
</evidence>
<protein>
    <submittedName>
        <fullName evidence="1">Uncharacterized protein</fullName>
    </submittedName>
</protein>
<organism evidence="1 2">
    <name type="scientific">Paenibacillus eucommiae</name>
    <dbReference type="NCBI Taxonomy" id="1355755"/>
    <lineage>
        <taxon>Bacteria</taxon>
        <taxon>Bacillati</taxon>
        <taxon>Bacillota</taxon>
        <taxon>Bacilli</taxon>
        <taxon>Bacillales</taxon>
        <taxon>Paenibacillaceae</taxon>
        <taxon>Paenibacillus</taxon>
    </lineage>
</organism>
<reference evidence="1 2" key="1">
    <citation type="submission" date="2021-03" db="EMBL/GenBank/DDBJ databases">
        <title>Genomic Encyclopedia of Type Strains, Phase IV (KMG-IV): sequencing the most valuable type-strain genomes for metagenomic binning, comparative biology and taxonomic classification.</title>
        <authorList>
            <person name="Goeker M."/>
        </authorList>
    </citation>
    <scope>NUCLEOTIDE SEQUENCE [LARGE SCALE GENOMIC DNA]</scope>
    <source>
        <strain evidence="1 2">DSM 26048</strain>
    </source>
</reference>
<evidence type="ECO:0000313" key="2">
    <source>
        <dbReference type="Proteomes" id="UP001519287"/>
    </source>
</evidence>
<gene>
    <name evidence="1" type="ORF">J2Z66_003428</name>
</gene>